<name>A0A1X2G3N6_9FUNG</name>
<protein>
    <submittedName>
        <fullName evidence="1">Uncharacterized protein</fullName>
    </submittedName>
</protein>
<keyword evidence="2" id="KW-1185">Reference proteome</keyword>
<dbReference type="Proteomes" id="UP000242146">
    <property type="component" value="Unassembled WGS sequence"/>
</dbReference>
<reference evidence="1 2" key="1">
    <citation type="submission" date="2016-07" db="EMBL/GenBank/DDBJ databases">
        <title>Pervasive Adenine N6-methylation of Active Genes in Fungi.</title>
        <authorList>
            <consortium name="DOE Joint Genome Institute"/>
            <person name="Mondo S.J."/>
            <person name="Dannebaum R.O."/>
            <person name="Kuo R.C."/>
            <person name="Labutti K."/>
            <person name="Haridas S."/>
            <person name="Kuo A."/>
            <person name="Salamov A."/>
            <person name="Ahrendt S.R."/>
            <person name="Lipzen A."/>
            <person name="Sullivan W."/>
            <person name="Andreopoulos W.B."/>
            <person name="Clum A."/>
            <person name="Lindquist E."/>
            <person name="Daum C."/>
            <person name="Ramamoorthy G.K."/>
            <person name="Gryganskyi A."/>
            <person name="Culley D."/>
            <person name="Magnuson J.K."/>
            <person name="James T.Y."/>
            <person name="O'Malley M.A."/>
            <person name="Stajich J.E."/>
            <person name="Spatafora J.W."/>
            <person name="Visel A."/>
            <person name="Grigoriev I.V."/>
        </authorList>
    </citation>
    <scope>NUCLEOTIDE SEQUENCE [LARGE SCALE GENOMIC DNA]</scope>
    <source>
        <strain evidence="1 2">NRRL 3301</strain>
    </source>
</reference>
<dbReference type="PROSITE" id="PS51257">
    <property type="entry name" value="PROKAR_LIPOPROTEIN"/>
    <property type="match status" value="1"/>
</dbReference>
<dbReference type="AlphaFoldDB" id="A0A1X2G3N6"/>
<proteinExistence type="predicted"/>
<sequence length="76" mass="8267">MNIQSLKPIGGYVIIIFYFFGSPTHLPNWVFVGCHGNLSFPLPLSNTPVCGGTFVTTSKLSPSFTAVVYFPRIPAC</sequence>
<comment type="caution">
    <text evidence="1">The sequence shown here is derived from an EMBL/GenBank/DDBJ whole genome shotgun (WGS) entry which is preliminary data.</text>
</comment>
<gene>
    <name evidence="1" type="ORF">DM01DRAFT_1196153</name>
</gene>
<organism evidence="1 2">
    <name type="scientific">Hesseltinella vesiculosa</name>
    <dbReference type="NCBI Taxonomy" id="101127"/>
    <lineage>
        <taxon>Eukaryota</taxon>
        <taxon>Fungi</taxon>
        <taxon>Fungi incertae sedis</taxon>
        <taxon>Mucoromycota</taxon>
        <taxon>Mucoromycotina</taxon>
        <taxon>Mucoromycetes</taxon>
        <taxon>Mucorales</taxon>
        <taxon>Cunninghamellaceae</taxon>
        <taxon>Hesseltinella</taxon>
    </lineage>
</organism>
<dbReference type="EMBL" id="MCGT01000052">
    <property type="protein sequence ID" value="ORX43871.1"/>
    <property type="molecule type" value="Genomic_DNA"/>
</dbReference>
<evidence type="ECO:0000313" key="1">
    <source>
        <dbReference type="EMBL" id="ORX43871.1"/>
    </source>
</evidence>
<evidence type="ECO:0000313" key="2">
    <source>
        <dbReference type="Proteomes" id="UP000242146"/>
    </source>
</evidence>
<accession>A0A1X2G3N6</accession>